<feature type="region of interest" description="Disordered" evidence="1">
    <location>
        <begin position="117"/>
        <end position="136"/>
    </location>
</feature>
<accession>A0AAV1YQJ2</accession>
<feature type="region of interest" description="Disordered" evidence="1">
    <location>
        <begin position="484"/>
        <end position="560"/>
    </location>
</feature>
<evidence type="ECO:0000256" key="1">
    <source>
        <dbReference type="SAM" id="MobiDB-lite"/>
    </source>
</evidence>
<feature type="compositionally biased region" description="Low complexity" evidence="1">
    <location>
        <begin position="222"/>
        <end position="233"/>
    </location>
</feature>
<evidence type="ECO:0000313" key="2">
    <source>
        <dbReference type="EMBL" id="CAL0335174.1"/>
    </source>
</evidence>
<feature type="compositionally biased region" description="Polar residues" evidence="1">
    <location>
        <begin position="25"/>
        <end position="43"/>
    </location>
</feature>
<name>A0AAV1YQJ2_LUPLU</name>
<dbReference type="EMBL" id="CAXHTB010000026">
    <property type="protein sequence ID" value="CAL0335174.1"/>
    <property type="molecule type" value="Genomic_DNA"/>
</dbReference>
<feature type="compositionally biased region" description="Low complexity" evidence="1">
    <location>
        <begin position="412"/>
        <end position="433"/>
    </location>
</feature>
<feature type="region of interest" description="Disordered" evidence="1">
    <location>
        <begin position="222"/>
        <end position="258"/>
    </location>
</feature>
<dbReference type="AlphaFoldDB" id="A0AAV1YQJ2"/>
<sequence length="682" mass="74526">MSNSGMSRGQGGAQRNQINNINMLGESSNVSFPNSGPGSSSQRVGVDSYTEGEFNFPSVGNGFSFVDPSPSSRFVQSNLMDPGSSTQGQGQEFSNRYGNQLLSDQQYSQQVEYQNFQHSQQSMQQYSAPPNNQQQQNFQSMRGGIGSIGPMKFESQVNNDQFGQHQQLPSLRNLAPPKLEPQQTDQPFFTHQQQEQLLHMSRQSPQAAAAVAAQMKFLNNQRLSQSQQHQPQQFVKTEPEQQSQHFQQQDMPIRSPANYEPGMCARRLTQYICQQQDRPEICSWEFCARRHEDLIPKRLLIPQISQLGTAAQKFQSCTQNATSSSSVPELQNNCDMFVASAQGLAKTLEVPLVNELGYTKRFVRCLQISEVVNSMKDLMDYCRDSGMGPMESLLNFTRRKKRKISSCGLHSDAQQSEDQIQKQSQAQPQQQQQHMVANTSNGDQKCSQNASSNGFTAVNNTLNSASASTTTSTIVGLLHQNSMNSRQQSSMNNVSSPYGGSSFQIPPPSSSNTALQPQPSASPFQSPAPSSSNNPPQSTANHTSRAKPPADISSQQQQPLLSGEADANELMSSQMNVAGGMTSSGSLGNDVSNANEIRPVRNAAVNGNSGVRLGNYGTMGTSPSGSADGNRPEIGSNSVMNRSIGMTSIARDQSINNHQQDLSSQLVRELGSVNDFDNLQFD</sequence>
<feature type="compositionally biased region" description="Low complexity" evidence="1">
    <location>
        <begin position="484"/>
        <end position="496"/>
    </location>
</feature>
<dbReference type="PANTHER" id="PTHR10378">
    <property type="entry name" value="LIM DOMAIN-BINDING PROTEIN"/>
    <property type="match status" value="1"/>
</dbReference>
<feature type="region of interest" description="Disordered" evidence="1">
    <location>
        <begin position="405"/>
        <end position="451"/>
    </location>
</feature>
<protein>
    <submittedName>
        <fullName evidence="2">Uncharacterized protein</fullName>
    </submittedName>
</protein>
<dbReference type="InterPro" id="IPR029005">
    <property type="entry name" value="LIM-bd/SEUSS"/>
</dbReference>
<feature type="compositionally biased region" description="Low complexity" evidence="1">
    <location>
        <begin position="516"/>
        <end position="538"/>
    </location>
</feature>
<keyword evidence="3" id="KW-1185">Reference proteome</keyword>
<feature type="compositionally biased region" description="Polar residues" evidence="1">
    <location>
        <begin position="434"/>
        <end position="451"/>
    </location>
</feature>
<feature type="region of interest" description="Disordered" evidence="1">
    <location>
        <begin position="25"/>
        <end position="46"/>
    </location>
</feature>
<gene>
    <name evidence="2" type="ORF">LLUT_LOCUS36234</name>
</gene>
<dbReference type="Pfam" id="PF01803">
    <property type="entry name" value="LIM_bind"/>
    <property type="match status" value="1"/>
</dbReference>
<comment type="caution">
    <text evidence="2">The sequence shown here is derived from an EMBL/GenBank/DDBJ whole genome shotgun (WGS) entry which is preliminary data.</text>
</comment>
<proteinExistence type="predicted"/>
<reference evidence="2 3" key="1">
    <citation type="submission" date="2024-03" db="EMBL/GenBank/DDBJ databases">
        <authorList>
            <person name="Martinez-Hernandez J."/>
        </authorList>
    </citation>
    <scope>NUCLEOTIDE SEQUENCE [LARGE SCALE GENOMIC DNA]</scope>
</reference>
<dbReference type="Proteomes" id="UP001497480">
    <property type="component" value="Unassembled WGS sequence"/>
</dbReference>
<evidence type="ECO:0000313" key="3">
    <source>
        <dbReference type="Proteomes" id="UP001497480"/>
    </source>
</evidence>
<feature type="compositionally biased region" description="Polar residues" evidence="1">
    <location>
        <begin position="498"/>
        <end position="515"/>
    </location>
</feature>
<organism evidence="2 3">
    <name type="scientific">Lupinus luteus</name>
    <name type="common">European yellow lupine</name>
    <dbReference type="NCBI Taxonomy" id="3873"/>
    <lineage>
        <taxon>Eukaryota</taxon>
        <taxon>Viridiplantae</taxon>
        <taxon>Streptophyta</taxon>
        <taxon>Embryophyta</taxon>
        <taxon>Tracheophyta</taxon>
        <taxon>Spermatophyta</taxon>
        <taxon>Magnoliopsida</taxon>
        <taxon>eudicotyledons</taxon>
        <taxon>Gunneridae</taxon>
        <taxon>Pentapetalae</taxon>
        <taxon>rosids</taxon>
        <taxon>fabids</taxon>
        <taxon>Fabales</taxon>
        <taxon>Fabaceae</taxon>
        <taxon>Papilionoideae</taxon>
        <taxon>50 kb inversion clade</taxon>
        <taxon>genistoids sensu lato</taxon>
        <taxon>core genistoids</taxon>
        <taxon>Genisteae</taxon>
        <taxon>Lupinus</taxon>
    </lineage>
</organism>
<feature type="region of interest" description="Disordered" evidence="1">
    <location>
        <begin position="74"/>
        <end position="93"/>
    </location>
</feature>